<evidence type="ECO:0000256" key="1">
    <source>
        <dbReference type="SAM" id="SignalP"/>
    </source>
</evidence>
<accession>A0ABQ8QJR9</accession>
<protein>
    <recommendedName>
        <fullName evidence="4">Secreted protein</fullName>
    </recommendedName>
</protein>
<reference evidence="2" key="1">
    <citation type="submission" date="2022-08" db="EMBL/GenBank/DDBJ databases">
        <authorList>
            <consortium name="DOE Joint Genome Institute"/>
            <person name="Min B."/>
            <person name="Riley R."/>
            <person name="Sierra-Patev S."/>
            <person name="Naranjo-Ortiz M."/>
            <person name="Looney B."/>
            <person name="Konkel Z."/>
            <person name="Slot J.C."/>
            <person name="Sakamoto Y."/>
            <person name="Steenwyk J.L."/>
            <person name="Rokas A."/>
            <person name="Carro J."/>
            <person name="Camarero S."/>
            <person name="Ferreira P."/>
            <person name="Molpeceres G."/>
            <person name="Ruiz-Duenas F.J."/>
            <person name="Serrano A."/>
            <person name="Henrissat B."/>
            <person name="Drula E."/>
            <person name="Hughes K.W."/>
            <person name="Mata J.L."/>
            <person name="Ishikawa N.K."/>
            <person name="Vargas-Isla R."/>
            <person name="Ushijima S."/>
            <person name="Smith C.A."/>
            <person name="Ahrendt S."/>
            <person name="Andreopoulos W."/>
            <person name="He G."/>
            <person name="Labutti K."/>
            <person name="Lipzen A."/>
            <person name="Ng V."/>
            <person name="Sandor L."/>
            <person name="Barry K."/>
            <person name="Martinez A.T."/>
            <person name="Xiao Y."/>
            <person name="Gibbons J.G."/>
            <person name="Terashima K."/>
            <person name="Hibbett D.S."/>
            <person name="Grigoriev I.V."/>
        </authorList>
    </citation>
    <scope>NUCLEOTIDE SEQUENCE</scope>
    <source>
        <strain evidence="2">TFB10827</strain>
    </source>
</reference>
<evidence type="ECO:0000313" key="2">
    <source>
        <dbReference type="EMBL" id="KAJ3998781.1"/>
    </source>
</evidence>
<evidence type="ECO:0008006" key="4">
    <source>
        <dbReference type="Google" id="ProtNLM"/>
    </source>
</evidence>
<comment type="caution">
    <text evidence="2">The sequence shown here is derived from an EMBL/GenBank/DDBJ whole genome shotgun (WGS) entry which is preliminary data.</text>
</comment>
<feature type="chain" id="PRO_5045514042" description="Secreted protein" evidence="1">
    <location>
        <begin position="30"/>
        <end position="74"/>
    </location>
</feature>
<dbReference type="EMBL" id="MU790552">
    <property type="protein sequence ID" value="KAJ3998781.1"/>
    <property type="molecule type" value="Genomic_DNA"/>
</dbReference>
<proteinExistence type="predicted"/>
<evidence type="ECO:0000313" key="3">
    <source>
        <dbReference type="Proteomes" id="UP001163828"/>
    </source>
</evidence>
<sequence length="74" mass="8688">MMMMMMMIRTHRFPIPLFPFLVDVYATGAVRIPSDFVVQCDTSVRKTFPQCMKLPFLARHQSEDSLKSYRENQA</sequence>
<keyword evidence="3" id="KW-1185">Reference proteome</keyword>
<dbReference type="Proteomes" id="UP001163828">
    <property type="component" value="Unassembled WGS sequence"/>
</dbReference>
<gene>
    <name evidence="2" type="ORF">F5050DRAFT_1742540</name>
</gene>
<keyword evidence="1" id="KW-0732">Signal</keyword>
<organism evidence="2 3">
    <name type="scientific">Lentinula boryana</name>
    <dbReference type="NCBI Taxonomy" id="40481"/>
    <lineage>
        <taxon>Eukaryota</taxon>
        <taxon>Fungi</taxon>
        <taxon>Dikarya</taxon>
        <taxon>Basidiomycota</taxon>
        <taxon>Agaricomycotina</taxon>
        <taxon>Agaricomycetes</taxon>
        <taxon>Agaricomycetidae</taxon>
        <taxon>Agaricales</taxon>
        <taxon>Marasmiineae</taxon>
        <taxon>Omphalotaceae</taxon>
        <taxon>Lentinula</taxon>
    </lineage>
</organism>
<feature type="signal peptide" evidence="1">
    <location>
        <begin position="1"/>
        <end position="29"/>
    </location>
</feature>
<name>A0ABQ8QJR9_9AGAR</name>